<feature type="compositionally biased region" description="Low complexity" evidence="1">
    <location>
        <begin position="1"/>
        <end position="16"/>
    </location>
</feature>
<sequence>MEVGSEVAAGAEAAQARQFKATGSGNPGQPVAGDDADPGQRGVQLAINNPARLQSDIAGAGNVESGFADVAEYEGPQRSRKSRVTLEIGNGEVQRSHVIAHGNACEDDATITAVRCQGNLRAGIGIVQFQCEAGAIADQLRGPGAGNGEGDLCAIGVDQRREVDRCRRGDIQGLGTTTGDENRLNAGMEFRGKEDARLKWLAGERLAYLREFLTRSLVPAQNGVEPALPPSAQPAVD</sequence>
<evidence type="ECO:0000313" key="2">
    <source>
        <dbReference type="EMBL" id="EXI82914.1"/>
    </source>
</evidence>
<feature type="region of interest" description="Disordered" evidence="1">
    <location>
        <begin position="1"/>
        <end position="42"/>
    </location>
</feature>
<evidence type="ECO:0000313" key="3">
    <source>
        <dbReference type="Proteomes" id="UP000021816"/>
    </source>
</evidence>
<proteinExistence type="predicted"/>
<accession>A0A011QVL1</accession>
<name>A0A011QVL1_9PROT</name>
<dbReference type="Proteomes" id="UP000021816">
    <property type="component" value="Unassembled WGS sequence"/>
</dbReference>
<dbReference type="EMBL" id="JEMX01000007">
    <property type="protein sequence ID" value="EXI82914.1"/>
    <property type="molecule type" value="Genomic_DNA"/>
</dbReference>
<reference evidence="2 3" key="1">
    <citation type="submission" date="2014-02" db="EMBL/GenBank/DDBJ databases">
        <title>Expanding our view of genomic diversity in Candidatus Accumulibacter clades.</title>
        <authorList>
            <person name="Skennerton C.T."/>
            <person name="Barr J.J."/>
            <person name="Slater F.R."/>
            <person name="Bond P.L."/>
            <person name="Tyson G.W."/>
        </authorList>
    </citation>
    <scope>NUCLEOTIDE SEQUENCE [LARGE SCALE GENOMIC DNA]</scope>
    <source>
        <strain evidence="3">BA-92</strain>
    </source>
</reference>
<comment type="caution">
    <text evidence="2">The sequence shown here is derived from an EMBL/GenBank/DDBJ whole genome shotgun (WGS) entry which is preliminary data.</text>
</comment>
<protein>
    <submittedName>
        <fullName evidence="2">Uncharacterized protein</fullName>
    </submittedName>
</protein>
<gene>
    <name evidence="2" type="ORF">AW10_00148</name>
</gene>
<organism evidence="2 3">
    <name type="scientific">Candidatus Accumulibacter appositus</name>
    <dbReference type="NCBI Taxonomy" id="1454003"/>
    <lineage>
        <taxon>Bacteria</taxon>
        <taxon>Pseudomonadati</taxon>
        <taxon>Pseudomonadota</taxon>
        <taxon>Betaproteobacteria</taxon>
        <taxon>Candidatus Accumulibacter</taxon>
    </lineage>
</organism>
<dbReference type="AlphaFoldDB" id="A0A011QVL1"/>
<evidence type="ECO:0000256" key="1">
    <source>
        <dbReference type="SAM" id="MobiDB-lite"/>
    </source>
</evidence>